<comment type="caution">
    <text evidence="2">The sequence shown here is derived from an EMBL/GenBank/DDBJ whole genome shotgun (WGS) entry which is preliminary data.</text>
</comment>
<feature type="compositionally biased region" description="Polar residues" evidence="1">
    <location>
        <begin position="171"/>
        <end position="180"/>
    </location>
</feature>
<feature type="compositionally biased region" description="Basic and acidic residues" evidence="1">
    <location>
        <begin position="1100"/>
        <end position="1113"/>
    </location>
</feature>
<feature type="compositionally biased region" description="Polar residues" evidence="1">
    <location>
        <begin position="1070"/>
        <end position="1080"/>
    </location>
</feature>
<sequence length="1599" mass="176322">MLLHLLSALPNKRNEKPESVHSGGFEPLARHVSAQPSVRETIASQRFCHSNLLERKPTMLSRMVQTETSQVIVDNRSCQIASDSPSHKRLSANSSNEYPHGLTTSGNSINCRAKDQLQSGTESTDFSNKSDMGEKLENPRSSFSENETSANLVVINQTTVSTSTEIRTTGDNESSETPQCYTEPPPYSRARSANSPRLMLSFNRTQVSSVTTPMKDGRQWTEECASPTVKDTIPRRLLSEFPHPKQINSNESSCVAIHKNVESVFEGDMANQPFTQRLADVTTVIGEDPGASNSSSFPTMQDIQNSDLEMQNILARDDSLFNDLSSLFGNSRGCDDLNTQKSVIETSEGTFLTTEGNETNKDKCEQAVIKTKTLKPETDSVKQHDNTKEKNNEQISMNETYSQLSPSSEDIPLDSDSADGQNIQTAANVEVPEPMRVVSDKTNLTQVSCSNDVLGSCLSVIQPNAENQFQSCNFDQNDDHTDSVIDVESTASNVNESSTLVSASVTENITGCDDARTLKPVSIGTPFQVGTQRVSQAACSVNQSIPTTQPIVCYPSSSVTNSKISFIPSNRNISILPAVQNQRFVLNPNFQISPVSQFCYSSTSGFPVQPLDGFQTKFVMIQQPYPSHSMNATNWTNNNLRNDISIPVQTESAESIARSQSFLANNVVTVTSETAQPKKAKNSLDKKKRQKASKKKSTHLKQKNSCKSPSCSPLKSAEYSYGKKKCMTKEKVEVTSDFVTNAIEKLIAHKAVSSSMSDIVLNAMQDALQSKPVKRENQDSSAVYNLFQKAEISVSPIKKTLPKFSSSNKKTVVPADKFFPKSSFDSDSESDNIPLSAIVASKLKSTLKIKETETYAHKQNNPQKSNLEKKTDKNIAEDIFPSSNTSSIKCSATNRIKSKALDHIQEATSKEIGNVKSTQSYIFSKVTGNSPSNPIVLGSDEDIEMSGIGNENVASRVICNTEGKSLKKEQKKKCKRKKQGPKLTLPSKEKTLSRKNAKRKNSSVSRKSNLTKISETSDNLLQNQKPDSLTEKSNYKISQESCIEKEILCNKKCKTQNSDRSHKLKEKTNINETNNHPLSNEETDIPPSKNECRTSQNSAMEKKQESGQKDKWHISSPQNAKEVSHPSSFENSPYSLRTIKSRNIDEVCDKLKLNAIRSSHSKEETLKPLTTTDRLLNTIRNSIEIADNETSLQHEPLPSETIVPVNRTENETLKLASTDIIGEENSVINTEVVNNITLDFEANSNSKQSSIGDQPVKSNVKRQVLPLKKRIRLIPDVSPHDSSFSPFSLFSSPVHAFCSDSILKPKDMPSITGNLSDSEVNKIVSYPPELDSPAHVICFDSTSRPEEMPPLTRNTSNAEINEIVSSPPKLNAPANVVCFDSPSKPKEMPSLSPVDVDAVKKCSSGKPKAAAGFFRSALSDRDSNLPISLDSMSSSLCMVDTFLPRKNLPPADTFKRSPNKENCPVNKISPKKKKTEKEGQKRKLAPISINSPGENLLPPSYPSSQVQLKDKRPKFRTNRNTFTQQIPAGVKIPPKWSNSKIKNYSSTISRAEDEVGSKAPRRSRPNIKVAAFKSSLKTNSSFKRKAEHPLDLSKQTKSS</sequence>
<feature type="compositionally biased region" description="Polar residues" evidence="1">
    <location>
        <begin position="91"/>
        <end position="130"/>
    </location>
</feature>
<feature type="compositionally biased region" description="Polar residues" evidence="1">
    <location>
        <begin position="1536"/>
        <end position="1549"/>
    </location>
</feature>
<evidence type="ECO:0000313" key="2">
    <source>
        <dbReference type="EMBL" id="GBN67469.1"/>
    </source>
</evidence>
<feature type="region of interest" description="Disordered" evidence="1">
    <location>
        <begin position="376"/>
        <end position="416"/>
    </location>
</feature>
<feature type="region of interest" description="Disordered" evidence="1">
    <location>
        <begin position="1054"/>
        <end position="1130"/>
    </location>
</feature>
<name>A0A4Y2QWI0_ARAVE</name>
<feature type="region of interest" description="Disordered" evidence="1">
    <location>
        <begin position="968"/>
        <end position="1034"/>
    </location>
</feature>
<feature type="compositionally biased region" description="Polar residues" evidence="1">
    <location>
        <begin position="393"/>
        <end position="408"/>
    </location>
</feature>
<feature type="compositionally biased region" description="Basic and acidic residues" evidence="1">
    <location>
        <begin position="1057"/>
        <end position="1069"/>
    </location>
</feature>
<dbReference type="EMBL" id="BGPR01014969">
    <property type="protein sequence ID" value="GBN67469.1"/>
    <property type="molecule type" value="Genomic_DNA"/>
</dbReference>
<feature type="region of interest" description="Disordered" evidence="1">
    <location>
        <begin position="82"/>
        <end position="148"/>
    </location>
</feature>
<organism evidence="2 3">
    <name type="scientific">Araneus ventricosus</name>
    <name type="common">Orbweaver spider</name>
    <name type="synonym">Epeira ventricosa</name>
    <dbReference type="NCBI Taxonomy" id="182803"/>
    <lineage>
        <taxon>Eukaryota</taxon>
        <taxon>Metazoa</taxon>
        <taxon>Ecdysozoa</taxon>
        <taxon>Arthropoda</taxon>
        <taxon>Chelicerata</taxon>
        <taxon>Arachnida</taxon>
        <taxon>Araneae</taxon>
        <taxon>Araneomorphae</taxon>
        <taxon>Entelegynae</taxon>
        <taxon>Araneoidea</taxon>
        <taxon>Araneidae</taxon>
        <taxon>Araneus</taxon>
    </lineage>
</organism>
<feature type="region of interest" description="Disordered" evidence="1">
    <location>
        <begin position="161"/>
        <end position="192"/>
    </location>
</feature>
<dbReference type="Proteomes" id="UP000499080">
    <property type="component" value="Unassembled WGS sequence"/>
</dbReference>
<feature type="region of interest" description="Disordered" evidence="1">
    <location>
        <begin position="1450"/>
        <end position="1512"/>
    </location>
</feature>
<evidence type="ECO:0000313" key="3">
    <source>
        <dbReference type="Proteomes" id="UP000499080"/>
    </source>
</evidence>
<feature type="compositionally biased region" description="Low complexity" evidence="1">
    <location>
        <begin position="705"/>
        <end position="715"/>
    </location>
</feature>
<feature type="compositionally biased region" description="Basic residues" evidence="1">
    <location>
        <begin position="969"/>
        <end position="980"/>
    </location>
</feature>
<keyword evidence="3" id="KW-1185">Reference proteome</keyword>
<reference evidence="2 3" key="1">
    <citation type="journal article" date="2019" name="Sci. Rep.">
        <title>Orb-weaving spider Araneus ventricosus genome elucidates the spidroin gene catalogue.</title>
        <authorList>
            <person name="Kono N."/>
            <person name="Nakamura H."/>
            <person name="Ohtoshi R."/>
            <person name="Moran D.A.P."/>
            <person name="Shinohara A."/>
            <person name="Yoshida Y."/>
            <person name="Fujiwara M."/>
            <person name="Mori M."/>
            <person name="Tomita M."/>
            <person name="Arakawa K."/>
        </authorList>
    </citation>
    <scope>NUCLEOTIDE SEQUENCE [LARGE SCALE GENOMIC DNA]</scope>
</reference>
<protein>
    <submittedName>
        <fullName evidence="2">Uncharacterized protein</fullName>
    </submittedName>
</protein>
<evidence type="ECO:0000256" key="1">
    <source>
        <dbReference type="SAM" id="MobiDB-lite"/>
    </source>
</evidence>
<feature type="region of interest" description="Disordered" evidence="1">
    <location>
        <begin position="673"/>
        <end position="715"/>
    </location>
</feature>
<feature type="compositionally biased region" description="Polar residues" evidence="1">
    <location>
        <begin position="1010"/>
        <end position="1027"/>
    </location>
</feature>
<feature type="region of interest" description="Disordered" evidence="1">
    <location>
        <begin position="1530"/>
        <end position="1599"/>
    </location>
</feature>
<accession>A0A4Y2QWI0</accession>
<proteinExistence type="predicted"/>
<feature type="compositionally biased region" description="Basic and acidic residues" evidence="1">
    <location>
        <begin position="376"/>
        <end position="392"/>
    </location>
</feature>
<feature type="compositionally biased region" description="Polar residues" evidence="1">
    <location>
        <begin position="1115"/>
        <end position="1130"/>
    </location>
</feature>
<feature type="compositionally biased region" description="Basic residues" evidence="1">
    <location>
        <begin position="678"/>
        <end position="704"/>
    </location>
</feature>
<feature type="compositionally biased region" description="Polar residues" evidence="1">
    <location>
        <begin position="139"/>
        <end position="148"/>
    </location>
</feature>
<gene>
    <name evidence="2" type="ORF">AVEN_99354_1</name>
</gene>